<dbReference type="GO" id="GO:0019748">
    <property type="term" value="P:secondary metabolic process"/>
    <property type="evidence" value="ECO:0007669"/>
    <property type="project" value="TreeGrafter"/>
</dbReference>
<dbReference type="PRINTS" id="PR00724">
    <property type="entry name" value="CRBOXYPTASEC"/>
</dbReference>
<reference evidence="4" key="1">
    <citation type="submission" date="2022-04" db="EMBL/GenBank/DDBJ databases">
        <title>A functionally conserved STORR gene fusion in Papaver species that diverged 16.8 million years ago.</title>
        <authorList>
            <person name="Catania T."/>
        </authorList>
    </citation>
    <scope>NUCLEOTIDE SEQUENCE</scope>
    <source>
        <strain evidence="4">S-188037</strain>
    </source>
</reference>
<keyword evidence="2" id="KW-0325">Glycoprotein</keyword>
<feature type="signal peptide" evidence="3">
    <location>
        <begin position="1"/>
        <end position="31"/>
    </location>
</feature>
<dbReference type="InterPro" id="IPR029058">
    <property type="entry name" value="AB_hydrolase_fold"/>
</dbReference>
<name>A0AAD4XRW2_9MAGN</name>
<dbReference type="Proteomes" id="UP001202328">
    <property type="component" value="Unassembled WGS sequence"/>
</dbReference>
<evidence type="ECO:0000256" key="3">
    <source>
        <dbReference type="SAM" id="SignalP"/>
    </source>
</evidence>
<dbReference type="GO" id="GO:0004185">
    <property type="term" value="F:serine-type carboxypeptidase activity"/>
    <property type="evidence" value="ECO:0007669"/>
    <property type="project" value="InterPro"/>
</dbReference>
<proteinExistence type="inferred from homology"/>
<protein>
    <recommendedName>
        <fullName evidence="6">Serine carboxypeptidase-like 18</fullName>
    </recommendedName>
</protein>
<sequence length="476" mass="54081">MGKDLTKHSTIQLFIICLVFHLLLLLPLNQSELEAAVSSGKLVTHLPWLAVQPLPFHLETGYIGIGGRQSSRYDDDNDSSDNELFYYFIKSERNPKEDPLVLWLTGGPRCSSFSGLAFEIGPVYMTQVEYSHVSSPTLTLNPNSWTKIANIIFLDQPVNTGFSYTKSSNDPEMSDTISWLIQNPEFQSNPIYIAGDSYAGIIVPIVFQHLIRDIEDGTHPFLNLKSYSLGNPVTHMEMEKNARVEYAYGMGFVSYELYQSMRANCNGNFLNFDLSNANCSRNRQVYEDLISGINLSQILEPLCIEGSTVTAYPNPAEMIQHSERIYCRNQRTLMSQYWANDVAVRKALHVREGTIGKWNRCNRCNRGLPYEKDVKSAIEYHRNISTKGYKVLIYSGDHDMRVVRISTESWIRSLDNLSILDEWRPWFVSGLIAGFTRAYSNGLTYATVKGGGHEAPGYKPEECYAMFERWISNTPL</sequence>
<dbReference type="Gene3D" id="3.40.50.1820">
    <property type="entry name" value="alpha/beta hydrolase"/>
    <property type="match status" value="1"/>
</dbReference>
<feature type="chain" id="PRO_5042280310" description="Serine carboxypeptidase-like 18" evidence="3">
    <location>
        <begin position="32"/>
        <end position="476"/>
    </location>
</feature>
<evidence type="ECO:0008006" key="6">
    <source>
        <dbReference type="Google" id="ProtNLM"/>
    </source>
</evidence>
<organism evidence="4 5">
    <name type="scientific">Papaver atlanticum</name>
    <dbReference type="NCBI Taxonomy" id="357466"/>
    <lineage>
        <taxon>Eukaryota</taxon>
        <taxon>Viridiplantae</taxon>
        <taxon>Streptophyta</taxon>
        <taxon>Embryophyta</taxon>
        <taxon>Tracheophyta</taxon>
        <taxon>Spermatophyta</taxon>
        <taxon>Magnoliopsida</taxon>
        <taxon>Ranunculales</taxon>
        <taxon>Papaveraceae</taxon>
        <taxon>Papaveroideae</taxon>
        <taxon>Papaver</taxon>
    </lineage>
</organism>
<evidence type="ECO:0000313" key="4">
    <source>
        <dbReference type="EMBL" id="KAI3940804.1"/>
    </source>
</evidence>
<dbReference type="GO" id="GO:0016747">
    <property type="term" value="F:acyltransferase activity, transferring groups other than amino-acyl groups"/>
    <property type="evidence" value="ECO:0007669"/>
    <property type="project" value="TreeGrafter"/>
</dbReference>
<gene>
    <name evidence="4" type="ORF">MKW98_030123</name>
</gene>
<dbReference type="PROSITE" id="PS00560">
    <property type="entry name" value="CARBOXYPEPT_SER_HIS"/>
    <property type="match status" value="1"/>
</dbReference>
<evidence type="ECO:0000313" key="5">
    <source>
        <dbReference type="Proteomes" id="UP001202328"/>
    </source>
</evidence>
<comment type="caution">
    <text evidence="4">The sequence shown here is derived from an EMBL/GenBank/DDBJ whole genome shotgun (WGS) entry which is preliminary data.</text>
</comment>
<dbReference type="EMBL" id="JAJJMB010005117">
    <property type="protein sequence ID" value="KAI3940804.1"/>
    <property type="molecule type" value="Genomic_DNA"/>
</dbReference>
<dbReference type="SUPFAM" id="SSF53474">
    <property type="entry name" value="alpha/beta-Hydrolases"/>
    <property type="match status" value="1"/>
</dbReference>
<dbReference type="GO" id="GO:0006508">
    <property type="term" value="P:proteolysis"/>
    <property type="evidence" value="ECO:0007669"/>
    <property type="project" value="InterPro"/>
</dbReference>
<keyword evidence="3" id="KW-0732">Signal</keyword>
<dbReference type="InterPro" id="IPR001563">
    <property type="entry name" value="Peptidase_S10"/>
</dbReference>
<dbReference type="PANTHER" id="PTHR11802:SF29">
    <property type="entry name" value="SERINE CARBOXYPEPTIDASE-LIKE 19"/>
    <property type="match status" value="1"/>
</dbReference>
<evidence type="ECO:0000256" key="1">
    <source>
        <dbReference type="ARBA" id="ARBA00009431"/>
    </source>
</evidence>
<keyword evidence="5" id="KW-1185">Reference proteome</keyword>
<comment type="similarity">
    <text evidence="1">Belongs to the peptidase S10 family.</text>
</comment>
<accession>A0AAD4XRW2</accession>
<dbReference type="PANTHER" id="PTHR11802">
    <property type="entry name" value="SERINE PROTEASE FAMILY S10 SERINE CARBOXYPEPTIDASE"/>
    <property type="match status" value="1"/>
</dbReference>
<dbReference type="InterPro" id="IPR033124">
    <property type="entry name" value="Ser_caboxypep_his_AS"/>
</dbReference>
<dbReference type="AlphaFoldDB" id="A0AAD4XRW2"/>
<evidence type="ECO:0000256" key="2">
    <source>
        <dbReference type="ARBA" id="ARBA00023180"/>
    </source>
</evidence>
<dbReference type="Pfam" id="PF00450">
    <property type="entry name" value="Peptidase_S10"/>
    <property type="match status" value="1"/>
</dbReference>